<evidence type="ECO:0000313" key="8">
    <source>
        <dbReference type="Proteomes" id="UP001597362"/>
    </source>
</evidence>
<comment type="caution">
    <text evidence="7">The sequence shown here is derived from an EMBL/GenBank/DDBJ whole genome shotgun (WGS) entry which is preliminary data.</text>
</comment>
<dbReference type="PANTHER" id="PTHR30146">
    <property type="entry name" value="LACI-RELATED TRANSCRIPTIONAL REPRESSOR"/>
    <property type="match status" value="1"/>
</dbReference>
<name>A0ABW4YQF9_9BACL</name>
<dbReference type="CDD" id="cd01392">
    <property type="entry name" value="HTH_LacI"/>
    <property type="match status" value="1"/>
</dbReference>
<dbReference type="PROSITE" id="PS50943">
    <property type="entry name" value="HTH_CROC1"/>
    <property type="match status" value="1"/>
</dbReference>
<dbReference type="InterPro" id="IPR010982">
    <property type="entry name" value="Lambda_DNA-bd_dom_sf"/>
</dbReference>
<protein>
    <submittedName>
        <fullName evidence="7">LacI family DNA-binding transcriptional regulator</fullName>
    </submittedName>
</protein>
<feature type="domain" description="HTH lacI-type" evidence="5">
    <location>
        <begin position="2"/>
        <end position="56"/>
    </location>
</feature>
<dbReference type="InterPro" id="IPR028082">
    <property type="entry name" value="Peripla_BP_I"/>
</dbReference>
<keyword evidence="4" id="KW-0804">Transcription</keyword>
<accession>A0ABW4YQF9</accession>
<evidence type="ECO:0000259" key="5">
    <source>
        <dbReference type="PROSITE" id="PS50932"/>
    </source>
</evidence>
<keyword evidence="8" id="KW-1185">Reference proteome</keyword>
<dbReference type="Pfam" id="PF00356">
    <property type="entry name" value="LacI"/>
    <property type="match status" value="1"/>
</dbReference>
<organism evidence="7 8">
    <name type="scientific">Paenibacillus yanchengensis</name>
    <dbReference type="NCBI Taxonomy" id="2035833"/>
    <lineage>
        <taxon>Bacteria</taxon>
        <taxon>Bacillati</taxon>
        <taxon>Bacillota</taxon>
        <taxon>Bacilli</taxon>
        <taxon>Bacillales</taxon>
        <taxon>Paenibacillaceae</taxon>
        <taxon>Paenibacillus</taxon>
    </lineage>
</organism>
<keyword evidence="2" id="KW-0805">Transcription regulation</keyword>
<dbReference type="PROSITE" id="PS50932">
    <property type="entry name" value="HTH_LACI_2"/>
    <property type="match status" value="1"/>
</dbReference>
<dbReference type="PROSITE" id="PS00356">
    <property type="entry name" value="HTH_LACI_1"/>
    <property type="match status" value="1"/>
</dbReference>
<dbReference type="Gene3D" id="3.40.50.2300">
    <property type="match status" value="2"/>
</dbReference>
<evidence type="ECO:0000256" key="4">
    <source>
        <dbReference type="ARBA" id="ARBA00023163"/>
    </source>
</evidence>
<dbReference type="InterPro" id="IPR001387">
    <property type="entry name" value="Cro/C1-type_HTH"/>
</dbReference>
<dbReference type="PANTHER" id="PTHR30146:SF148">
    <property type="entry name" value="HTH-TYPE TRANSCRIPTIONAL REPRESSOR PURR-RELATED"/>
    <property type="match status" value="1"/>
</dbReference>
<keyword evidence="1" id="KW-0678">Repressor</keyword>
<feature type="domain" description="HTH cro/C1-type" evidence="6">
    <location>
        <begin position="3"/>
        <end position="46"/>
    </location>
</feature>
<dbReference type="EMBL" id="JBHUHO010000048">
    <property type="protein sequence ID" value="MFD2117920.1"/>
    <property type="molecule type" value="Genomic_DNA"/>
</dbReference>
<evidence type="ECO:0000256" key="2">
    <source>
        <dbReference type="ARBA" id="ARBA00023015"/>
    </source>
</evidence>
<dbReference type="RefSeq" id="WP_377775331.1">
    <property type="nucleotide sequence ID" value="NZ_JBHUHO010000048.1"/>
</dbReference>
<gene>
    <name evidence="7" type="ORF">ACFSJH_19490</name>
</gene>
<dbReference type="GO" id="GO:0003677">
    <property type="term" value="F:DNA binding"/>
    <property type="evidence" value="ECO:0007669"/>
    <property type="project" value="UniProtKB-KW"/>
</dbReference>
<dbReference type="SMART" id="SM00354">
    <property type="entry name" value="HTH_LACI"/>
    <property type="match status" value="1"/>
</dbReference>
<reference evidence="8" key="1">
    <citation type="journal article" date="2019" name="Int. J. Syst. Evol. Microbiol.">
        <title>The Global Catalogue of Microorganisms (GCM) 10K type strain sequencing project: providing services to taxonomists for standard genome sequencing and annotation.</title>
        <authorList>
            <consortium name="The Broad Institute Genomics Platform"/>
            <consortium name="The Broad Institute Genome Sequencing Center for Infectious Disease"/>
            <person name="Wu L."/>
            <person name="Ma J."/>
        </authorList>
    </citation>
    <scope>NUCLEOTIDE SEQUENCE [LARGE SCALE GENOMIC DNA]</scope>
    <source>
        <strain evidence="8">GH52</strain>
    </source>
</reference>
<sequence length="326" mass="36254">MASIKDIAKRAGVSISTVSYALNGNSKVTKETADRILKIAEELQYVPHAAARLLKTKKSYMIGIFLKDFSGSFYGDLLQGVKEYLSLQGYDLLVCSGQRSRRLLPEKMIDGAIVLDESFPTTDVLQYADQGHKIIVLDRELQHPNISQVLLDNQAGAALAIEYLMEQGHQHFYIVTGPKHTYDAEQRLHAARKTLTRNGITDWVELDGDFTKQTGITAAEHIVAHYTKPCAVFCLNDEMAAGVHHYVKHSSPYIIGEQISVIGFDHTELSQFIEPALATIYYSMRKWGTIASQQLLKVIGNETVENERIYVSLVPGSSVANIADHT</sequence>
<dbReference type="SUPFAM" id="SSF47413">
    <property type="entry name" value="lambda repressor-like DNA-binding domains"/>
    <property type="match status" value="1"/>
</dbReference>
<dbReference type="InterPro" id="IPR000843">
    <property type="entry name" value="HTH_LacI"/>
</dbReference>
<keyword evidence="3 7" id="KW-0238">DNA-binding</keyword>
<dbReference type="Pfam" id="PF13377">
    <property type="entry name" value="Peripla_BP_3"/>
    <property type="match status" value="1"/>
</dbReference>
<evidence type="ECO:0000256" key="1">
    <source>
        <dbReference type="ARBA" id="ARBA00022491"/>
    </source>
</evidence>
<proteinExistence type="predicted"/>
<dbReference type="CDD" id="cd06267">
    <property type="entry name" value="PBP1_LacI_sugar_binding-like"/>
    <property type="match status" value="1"/>
</dbReference>
<dbReference type="InterPro" id="IPR046335">
    <property type="entry name" value="LacI/GalR-like_sensor"/>
</dbReference>
<dbReference type="SUPFAM" id="SSF53822">
    <property type="entry name" value="Periplasmic binding protein-like I"/>
    <property type="match status" value="1"/>
</dbReference>
<dbReference type="Gene3D" id="1.10.260.40">
    <property type="entry name" value="lambda repressor-like DNA-binding domains"/>
    <property type="match status" value="1"/>
</dbReference>
<dbReference type="Proteomes" id="UP001597362">
    <property type="component" value="Unassembled WGS sequence"/>
</dbReference>
<evidence type="ECO:0000313" key="7">
    <source>
        <dbReference type="EMBL" id="MFD2117920.1"/>
    </source>
</evidence>
<evidence type="ECO:0000256" key="3">
    <source>
        <dbReference type="ARBA" id="ARBA00023125"/>
    </source>
</evidence>
<evidence type="ECO:0000259" key="6">
    <source>
        <dbReference type="PROSITE" id="PS50943"/>
    </source>
</evidence>